<comment type="caution">
    <text evidence="1">The sequence shown here is derived from an EMBL/GenBank/DDBJ whole genome shotgun (WGS) entry which is preliminary data.</text>
</comment>
<protein>
    <submittedName>
        <fullName evidence="1">Uncharacterized protein</fullName>
    </submittedName>
</protein>
<keyword evidence="2" id="KW-1185">Reference proteome</keyword>
<evidence type="ECO:0000313" key="2">
    <source>
        <dbReference type="Proteomes" id="UP000269221"/>
    </source>
</evidence>
<name>A0A3M0L0V2_HIRRU</name>
<gene>
    <name evidence="1" type="ORF">DUI87_03629</name>
</gene>
<evidence type="ECO:0000313" key="1">
    <source>
        <dbReference type="EMBL" id="RMC19025.1"/>
    </source>
</evidence>
<proteinExistence type="predicted"/>
<reference evidence="1 2" key="1">
    <citation type="submission" date="2018-07" db="EMBL/GenBank/DDBJ databases">
        <title>A high quality draft genome assembly of the barn swallow (H. rustica rustica).</title>
        <authorList>
            <person name="Formenti G."/>
            <person name="Chiara M."/>
            <person name="Poveda L."/>
            <person name="Francoijs K.-J."/>
            <person name="Bonisoli-Alquati A."/>
            <person name="Canova L."/>
            <person name="Gianfranceschi L."/>
            <person name="Horner D.S."/>
            <person name="Saino N."/>
        </authorList>
    </citation>
    <scope>NUCLEOTIDE SEQUENCE [LARGE SCALE GENOMIC DNA]</scope>
    <source>
        <strain evidence="1">Chelidonia</strain>
        <tissue evidence="1">Blood</tissue>
    </source>
</reference>
<sequence length="119" mass="13598">MYPGDHEGQRHPGLYQECCGQQDRAVNFPLYLALFVMWKSDLASKKIESQNHEGVLRSLPLCYGPECHPLDQILQGPIQPGLEHYQEWDIHYISGKPIPKPTTLTVKNIYLTSVYICLS</sequence>
<dbReference type="Proteomes" id="UP000269221">
    <property type="component" value="Unassembled WGS sequence"/>
</dbReference>
<dbReference type="EMBL" id="QRBI01000095">
    <property type="protein sequence ID" value="RMC19025.1"/>
    <property type="molecule type" value="Genomic_DNA"/>
</dbReference>
<organism evidence="1 2">
    <name type="scientific">Hirundo rustica rustica</name>
    <dbReference type="NCBI Taxonomy" id="333673"/>
    <lineage>
        <taxon>Eukaryota</taxon>
        <taxon>Metazoa</taxon>
        <taxon>Chordata</taxon>
        <taxon>Craniata</taxon>
        <taxon>Vertebrata</taxon>
        <taxon>Euteleostomi</taxon>
        <taxon>Archelosauria</taxon>
        <taxon>Archosauria</taxon>
        <taxon>Dinosauria</taxon>
        <taxon>Saurischia</taxon>
        <taxon>Theropoda</taxon>
        <taxon>Coelurosauria</taxon>
        <taxon>Aves</taxon>
        <taxon>Neognathae</taxon>
        <taxon>Neoaves</taxon>
        <taxon>Telluraves</taxon>
        <taxon>Australaves</taxon>
        <taxon>Passeriformes</taxon>
        <taxon>Sylvioidea</taxon>
        <taxon>Hirundinidae</taxon>
        <taxon>Hirundo</taxon>
    </lineage>
</organism>
<accession>A0A3M0L0V2</accession>
<dbReference type="AlphaFoldDB" id="A0A3M0L0V2"/>